<dbReference type="AlphaFoldDB" id="A0A1H7MKZ2"/>
<evidence type="ECO:0000313" key="2">
    <source>
        <dbReference type="Proteomes" id="UP000198677"/>
    </source>
</evidence>
<dbReference type="RefSeq" id="WP_072749481.1">
    <property type="nucleotide sequence ID" value="NZ_FOAW01000006.1"/>
</dbReference>
<accession>A0A1H7MKZ2</accession>
<organism evidence="1 2">
    <name type="scientific">Rhodococcus maanshanensis</name>
    <dbReference type="NCBI Taxonomy" id="183556"/>
    <lineage>
        <taxon>Bacteria</taxon>
        <taxon>Bacillati</taxon>
        <taxon>Actinomycetota</taxon>
        <taxon>Actinomycetes</taxon>
        <taxon>Mycobacteriales</taxon>
        <taxon>Nocardiaceae</taxon>
        <taxon>Rhodococcus</taxon>
    </lineage>
</organism>
<evidence type="ECO:0000313" key="1">
    <source>
        <dbReference type="EMBL" id="SEL11872.1"/>
    </source>
</evidence>
<reference evidence="2" key="1">
    <citation type="submission" date="2016-10" db="EMBL/GenBank/DDBJ databases">
        <authorList>
            <person name="Varghese N."/>
            <person name="Submissions S."/>
        </authorList>
    </citation>
    <scope>NUCLEOTIDE SEQUENCE [LARGE SCALE GENOMIC DNA]</scope>
    <source>
        <strain evidence="2">DSM 44675</strain>
    </source>
</reference>
<name>A0A1H7MKZ2_9NOCA</name>
<protein>
    <submittedName>
        <fullName evidence="1">Uncharacterized protein</fullName>
    </submittedName>
</protein>
<gene>
    <name evidence="1" type="ORF">SAMN05444583_10658</name>
</gene>
<proteinExistence type="predicted"/>
<dbReference type="Proteomes" id="UP000198677">
    <property type="component" value="Unassembled WGS sequence"/>
</dbReference>
<keyword evidence="2" id="KW-1185">Reference proteome</keyword>
<dbReference type="EMBL" id="FOAW01000006">
    <property type="protein sequence ID" value="SEL11872.1"/>
    <property type="molecule type" value="Genomic_DNA"/>
</dbReference>
<dbReference type="OrthoDB" id="164665at2"/>
<sequence>MTEPVSTASVQGLRVGDLVEVRSAEEIMATLDERGELENLPFMPEMLGFCGRRLTVRKVAHKLCDPVNKTGMHKMANAVHLTGSRCDGSAHGGCQTACSLYWKEAWLKRVEPGMASSATGGPIDLPLLEINTRKEPGQDGAPRYSCQATEILRAAPTCLPFRDVRQYVTDVRTGNVTALESLLAFLVAFFNRLQHVSKRVLPPKLWFRDGLPWGFVKGRVIGRTPTGHLDLQPGEMVRIKTKEQIEATLNKDRLNRGMGFEEEMARFCGRTARVQARVTKCMDERTGELLTMKSPCIVLEDIVCAGVYNASCPREYVSFWREIWLERA</sequence>